<evidence type="ECO:0000256" key="2">
    <source>
        <dbReference type="SAM" id="SignalP"/>
    </source>
</evidence>
<keyword evidence="4" id="KW-1185">Reference proteome</keyword>
<proteinExistence type="predicted"/>
<dbReference type="SUPFAM" id="SSF53850">
    <property type="entry name" value="Periplasmic binding protein-like II"/>
    <property type="match status" value="1"/>
</dbReference>
<accession>A0ABU7ZRZ2</accession>
<dbReference type="Pfam" id="PF01547">
    <property type="entry name" value="SBP_bac_1"/>
    <property type="match status" value="1"/>
</dbReference>
<dbReference type="PANTHER" id="PTHR42779">
    <property type="entry name" value="PROTEIN YNJB"/>
    <property type="match status" value="1"/>
</dbReference>
<dbReference type="EMBL" id="JBAKBE010000007">
    <property type="protein sequence ID" value="MEH0097277.1"/>
    <property type="molecule type" value="Genomic_DNA"/>
</dbReference>
<protein>
    <submittedName>
        <fullName evidence="3">Extracellular solute-binding protein</fullName>
    </submittedName>
</protein>
<dbReference type="InterPro" id="IPR006059">
    <property type="entry name" value="SBP"/>
</dbReference>
<evidence type="ECO:0000313" key="3">
    <source>
        <dbReference type="EMBL" id="MEH0097277.1"/>
    </source>
</evidence>
<evidence type="ECO:0000313" key="4">
    <source>
        <dbReference type="Proteomes" id="UP001380822"/>
    </source>
</evidence>
<dbReference type="Gene3D" id="3.40.190.10">
    <property type="entry name" value="Periplasmic binding protein-like II"/>
    <property type="match status" value="1"/>
</dbReference>
<feature type="signal peptide" evidence="2">
    <location>
        <begin position="1"/>
        <end position="22"/>
    </location>
</feature>
<feature type="chain" id="PRO_5046119920" evidence="2">
    <location>
        <begin position="23"/>
        <end position="382"/>
    </location>
</feature>
<keyword evidence="2" id="KW-0732">Signal</keyword>
<keyword evidence="1" id="KW-0574">Periplasm</keyword>
<sequence length="382" mass="41447">MKLRIALASMLAATTLATTTLATSVSAQTLTVVTAGDTNMVDYINDYLGPKFEETHPGVTVRAVGTGPGDGGSQAIYEKIDAQKSKDVWDVDVAVVHQRMAGKMVEEKLLSSYRDGLATAKLVTRDTAENSLGVNVSGYVMPMFHSQIAIAYNPDVIANPPQSYEELAKWVKENPGKFGYNGITGGMAGVGFVFGWMYAFSGAADEIRNGPWVEGAADKWAPALASLRDFNQSVVMTPGNAGTLDAMNRGEIAMGPVWMDMFYTWVADGRLNPNLKLMILSPGMPGQPMYYTVPAKAAQPELAKEFIAFATSPAVQADGIVRRFNWFPGIDPQNVKSELTDAEWNRLFADVTPETLAERGWSMPQAKYFAAILEAYEKNVAK</sequence>
<comment type="caution">
    <text evidence="3">The sequence shown here is derived from an EMBL/GenBank/DDBJ whole genome shotgun (WGS) entry which is preliminary data.</text>
</comment>
<dbReference type="Proteomes" id="UP001380822">
    <property type="component" value="Unassembled WGS sequence"/>
</dbReference>
<gene>
    <name evidence="3" type="ORF">V6L76_13510</name>
</gene>
<reference evidence="3 4" key="1">
    <citation type="submission" date="2024-02" db="EMBL/GenBank/DDBJ databases">
        <title>A new putative Pannonibacter species isolated from two cases of bloodstream infections in paediatric patients.</title>
        <authorList>
            <person name="Castellana S."/>
            <person name="De Laurentiis V."/>
            <person name="Grassi M."/>
            <person name="De Leonardis F."/>
            <person name="Mosca A."/>
            <person name="De Carlo C."/>
            <person name="Sparapano E."/>
            <person name="Ronga L."/>
            <person name="Santacroce L."/>
            <person name="Chironna M."/>
            <person name="De Robertis A."/>
            <person name="Bianco A."/>
            <person name="Del Sambro L."/>
            <person name="Capozzi L."/>
            <person name="Parisi A."/>
        </authorList>
    </citation>
    <scope>NUCLEOTIDE SEQUENCE [LARGE SCALE GENOMIC DNA]</scope>
    <source>
        <strain evidence="3 4">Pt2</strain>
    </source>
</reference>
<evidence type="ECO:0000256" key="1">
    <source>
        <dbReference type="ARBA" id="ARBA00022764"/>
    </source>
</evidence>
<dbReference type="PANTHER" id="PTHR42779:SF1">
    <property type="entry name" value="PROTEIN YNJB"/>
    <property type="match status" value="1"/>
</dbReference>
<organism evidence="3 4">
    <name type="scientific">Pannonibacter anstelovis</name>
    <dbReference type="NCBI Taxonomy" id="3121537"/>
    <lineage>
        <taxon>Bacteria</taxon>
        <taxon>Pseudomonadati</taxon>
        <taxon>Pseudomonadota</taxon>
        <taxon>Alphaproteobacteria</taxon>
        <taxon>Hyphomicrobiales</taxon>
        <taxon>Stappiaceae</taxon>
        <taxon>Pannonibacter</taxon>
    </lineage>
</organism>
<name>A0ABU7ZRZ2_9HYPH</name>
<dbReference type="RefSeq" id="WP_334251572.1">
    <property type="nucleotide sequence ID" value="NZ_JBAKBE010000007.1"/>
</dbReference>